<comment type="caution">
    <text evidence="1">The sequence shown here is derived from an EMBL/GenBank/DDBJ whole genome shotgun (WGS) entry which is preliminary data.</text>
</comment>
<gene>
    <name evidence="1" type="ORF">LOX96_10650</name>
</gene>
<name>A0A9X2D197_9GAMM</name>
<dbReference type="InterPro" id="IPR016792">
    <property type="entry name" value="UCP021573"/>
</dbReference>
<dbReference type="Proteomes" id="UP001139721">
    <property type="component" value="Unassembled WGS sequence"/>
</dbReference>
<evidence type="ECO:0000313" key="2">
    <source>
        <dbReference type="Proteomes" id="UP001139721"/>
    </source>
</evidence>
<sequence>MHMRGERYCEIILSKKITSYAIYNTLGLNDCPPNIWDKVTVAQVKQETGFSFAHLNGPRYWVIDGFNHSNLINSAIKTINGLAMREVGVLDIKWVDLLKSRFPYHQHHVKRQTTWFYEAGKPIYELIDANGEVFVMQSYSIQQSPQTEQSLAQLGTTLKLPKGWIFKTGLLKTAESIEAINNLAIVVQDDLENTYQKAPHDLLKSEEDHA</sequence>
<proteinExistence type="predicted"/>
<protein>
    <submittedName>
        <fullName evidence="1">Uncharacterized protein</fullName>
    </submittedName>
</protein>
<organism evidence="1 2">
    <name type="scientific">Legionella maioricensis</name>
    <dbReference type="NCBI Taxonomy" id="2896528"/>
    <lineage>
        <taxon>Bacteria</taxon>
        <taxon>Pseudomonadati</taxon>
        <taxon>Pseudomonadota</taxon>
        <taxon>Gammaproteobacteria</taxon>
        <taxon>Legionellales</taxon>
        <taxon>Legionellaceae</taxon>
        <taxon>Legionella</taxon>
    </lineage>
</organism>
<evidence type="ECO:0000313" key="1">
    <source>
        <dbReference type="EMBL" id="MCL9684553.1"/>
    </source>
</evidence>
<accession>A0A9X2D197</accession>
<dbReference type="EMBL" id="JAJKBJ010000011">
    <property type="protein sequence ID" value="MCL9684553.1"/>
    <property type="molecule type" value="Genomic_DNA"/>
</dbReference>
<dbReference type="PIRSF" id="PIRSF021573">
    <property type="entry name" value="UCP021573"/>
    <property type="match status" value="1"/>
</dbReference>
<reference evidence="1" key="1">
    <citation type="submission" date="2021-11" db="EMBL/GenBank/DDBJ databases">
        <title>Legionella maioricencis sp. nov., a new species isolated from hot water samples in Mallorca.</title>
        <authorList>
            <person name="Crespi S."/>
            <person name="Drasar V."/>
            <person name="Salva-Serra F."/>
            <person name="Jaen-Luchoro D."/>
            <person name="Pineiro-Iglesias B."/>
            <person name="Aliaga F."/>
            <person name="Fernandez-Juarez V."/>
            <person name="Coll G."/>
            <person name="Moore E.R.B."/>
            <person name="Bennasar-Figueras A."/>
        </authorList>
    </citation>
    <scope>NUCLEOTIDE SEQUENCE</scope>
    <source>
        <strain evidence="1">HCPI-6</strain>
    </source>
</reference>
<dbReference type="AlphaFoldDB" id="A0A9X2D197"/>
<keyword evidence="2" id="KW-1185">Reference proteome</keyword>
<dbReference type="RefSeq" id="WP_250422067.1">
    <property type="nucleotide sequence ID" value="NZ_JAJKBJ010000011.1"/>
</dbReference>